<accession>A0A1F6E1T7</accession>
<dbReference type="STRING" id="1798499.A3C95_00490"/>
<gene>
    <name evidence="2" type="ORF">A3C95_00490</name>
</gene>
<name>A0A1F6E1T7_9BACT</name>
<reference evidence="2 3" key="1">
    <citation type="journal article" date="2016" name="Nat. Commun.">
        <title>Thousands of microbial genomes shed light on interconnected biogeochemical processes in an aquifer system.</title>
        <authorList>
            <person name="Anantharaman K."/>
            <person name="Brown C.T."/>
            <person name="Hug L.A."/>
            <person name="Sharon I."/>
            <person name="Castelle C.J."/>
            <person name="Probst A.J."/>
            <person name="Thomas B.C."/>
            <person name="Singh A."/>
            <person name="Wilkins M.J."/>
            <person name="Karaoz U."/>
            <person name="Brodie E.L."/>
            <person name="Williams K.H."/>
            <person name="Hubbard S.S."/>
            <person name="Banfield J.F."/>
        </authorList>
    </citation>
    <scope>NUCLEOTIDE SEQUENCE [LARGE SCALE GENOMIC DNA]</scope>
</reference>
<proteinExistence type="predicted"/>
<evidence type="ECO:0000313" key="3">
    <source>
        <dbReference type="Proteomes" id="UP000177107"/>
    </source>
</evidence>
<dbReference type="AlphaFoldDB" id="A0A1F6E1T7"/>
<feature type="region of interest" description="Disordered" evidence="1">
    <location>
        <begin position="113"/>
        <end position="217"/>
    </location>
</feature>
<organism evidence="2 3">
    <name type="scientific">Candidatus Kaiserbacteria bacterium RIFCSPHIGHO2_02_FULL_56_30</name>
    <dbReference type="NCBI Taxonomy" id="1798499"/>
    <lineage>
        <taxon>Bacteria</taxon>
        <taxon>Candidatus Kaiseribacteriota</taxon>
    </lineage>
</organism>
<feature type="compositionally biased region" description="Pro residues" evidence="1">
    <location>
        <begin position="119"/>
        <end position="156"/>
    </location>
</feature>
<protein>
    <submittedName>
        <fullName evidence="2">Uncharacterized protein</fullName>
    </submittedName>
</protein>
<comment type="caution">
    <text evidence="2">The sequence shown here is derived from an EMBL/GenBank/DDBJ whole genome shotgun (WGS) entry which is preliminary data.</text>
</comment>
<sequence length="217" mass="23775">MNKPSQDQVVNAFNRLPEAIREYLSGPETGKVMTEIQKKYNLHVDTAGKVSECTGYLLLGLMSPAEMSSTLVTDAALQEEGVRQLMSEINQKIFVPLQARMRGGEEPVRVVPQVGVPSYQPPPKPLAPPLVRPVQPSPPLRPQAMPRPVPKPPPNLPGATPDHLLPDHEAEHIHVPTPQPPLNNLSNKLSGDRPQDGLAKPSAAYNVDPYREPIDEK</sequence>
<dbReference type="EMBL" id="MFLM01000030">
    <property type="protein sequence ID" value="OGG67664.1"/>
    <property type="molecule type" value="Genomic_DNA"/>
</dbReference>
<evidence type="ECO:0000313" key="2">
    <source>
        <dbReference type="EMBL" id="OGG67664.1"/>
    </source>
</evidence>
<dbReference type="Proteomes" id="UP000177107">
    <property type="component" value="Unassembled WGS sequence"/>
</dbReference>
<evidence type="ECO:0000256" key="1">
    <source>
        <dbReference type="SAM" id="MobiDB-lite"/>
    </source>
</evidence>
<feature type="compositionally biased region" description="Basic and acidic residues" evidence="1">
    <location>
        <begin position="164"/>
        <end position="174"/>
    </location>
</feature>